<keyword evidence="1" id="KW-0472">Membrane</keyword>
<comment type="caution">
    <text evidence="2">The sequence shown here is derived from an EMBL/GenBank/DDBJ whole genome shotgun (WGS) entry which is preliminary data.</text>
</comment>
<evidence type="ECO:0000256" key="1">
    <source>
        <dbReference type="SAM" id="Phobius"/>
    </source>
</evidence>
<protein>
    <submittedName>
        <fullName evidence="2">Uncharacterized protein</fullName>
    </submittedName>
</protein>
<gene>
    <name evidence="2" type="ORF">PXEA_LOCUS17401</name>
</gene>
<evidence type="ECO:0000313" key="2">
    <source>
        <dbReference type="EMBL" id="VEL23961.1"/>
    </source>
</evidence>
<sequence length="122" mass="13892">MSPSDRQLVDILTFLNDDFEKLYLVAGHFGRFFSAMRYYLWMGLFYCFSLFACGKICCNLSPDSVRVVCGQKWGDIRFAFVHAFVCTCQLVQHMSFETVLSCPVLLRCSDAVAVSDMSSIPR</sequence>
<name>A0A448WZD0_9PLAT</name>
<dbReference type="AlphaFoldDB" id="A0A448WZD0"/>
<reference evidence="2" key="1">
    <citation type="submission" date="2018-11" db="EMBL/GenBank/DDBJ databases">
        <authorList>
            <consortium name="Pathogen Informatics"/>
        </authorList>
    </citation>
    <scope>NUCLEOTIDE SEQUENCE</scope>
</reference>
<keyword evidence="1" id="KW-0812">Transmembrane</keyword>
<proteinExistence type="predicted"/>
<keyword evidence="3" id="KW-1185">Reference proteome</keyword>
<feature type="transmembrane region" description="Helical" evidence="1">
    <location>
        <begin position="38"/>
        <end position="58"/>
    </location>
</feature>
<dbReference type="Proteomes" id="UP000784294">
    <property type="component" value="Unassembled WGS sequence"/>
</dbReference>
<dbReference type="EMBL" id="CAAALY010065015">
    <property type="protein sequence ID" value="VEL23961.1"/>
    <property type="molecule type" value="Genomic_DNA"/>
</dbReference>
<evidence type="ECO:0000313" key="3">
    <source>
        <dbReference type="Proteomes" id="UP000784294"/>
    </source>
</evidence>
<accession>A0A448WZD0</accession>
<keyword evidence="1" id="KW-1133">Transmembrane helix</keyword>
<organism evidence="2 3">
    <name type="scientific">Protopolystoma xenopodis</name>
    <dbReference type="NCBI Taxonomy" id="117903"/>
    <lineage>
        <taxon>Eukaryota</taxon>
        <taxon>Metazoa</taxon>
        <taxon>Spiralia</taxon>
        <taxon>Lophotrochozoa</taxon>
        <taxon>Platyhelminthes</taxon>
        <taxon>Monogenea</taxon>
        <taxon>Polyopisthocotylea</taxon>
        <taxon>Polystomatidea</taxon>
        <taxon>Polystomatidae</taxon>
        <taxon>Protopolystoma</taxon>
    </lineage>
</organism>